<dbReference type="InterPro" id="IPR023214">
    <property type="entry name" value="HAD_sf"/>
</dbReference>
<reference evidence="1 2" key="1">
    <citation type="submission" date="2018-06" db="EMBL/GenBank/DDBJ databases">
        <title>Streptacidiphilus pinicola sp. nov., isolated from pine grove soil.</title>
        <authorList>
            <person name="Roh S.G."/>
            <person name="Park S."/>
            <person name="Kim M.-K."/>
            <person name="Yun B.-R."/>
            <person name="Park J."/>
            <person name="Kim M.J."/>
            <person name="Kim Y.S."/>
            <person name="Kim S.B."/>
        </authorList>
    </citation>
    <scope>NUCLEOTIDE SEQUENCE [LARGE SCALE GENOMIC DNA]</scope>
    <source>
        <strain evidence="1 2">MMS16-CNU450</strain>
    </source>
</reference>
<evidence type="ECO:0000313" key="2">
    <source>
        <dbReference type="Proteomes" id="UP000248889"/>
    </source>
</evidence>
<accession>A0A2X0K4T9</accession>
<dbReference type="Gene3D" id="3.40.50.1000">
    <property type="entry name" value="HAD superfamily/HAD-like"/>
    <property type="match status" value="1"/>
</dbReference>
<dbReference type="InterPro" id="IPR006439">
    <property type="entry name" value="HAD-SF_hydro_IA"/>
</dbReference>
<dbReference type="SFLD" id="SFLDS00003">
    <property type="entry name" value="Haloacid_Dehalogenase"/>
    <property type="match status" value="1"/>
</dbReference>
<evidence type="ECO:0000313" key="1">
    <source>
        <dbReference type="EMBL" id="RAG82579.1"/>
    </source>
</evidence>
<dbReference type="EMBL" id="QKYN01000111">
    <property type="protein sequence ID" value="RAG82579.1"/>
    <property type="molecule type" value="Genomic_DNA"/>
</dbReference>
<dbReference type="GO" id="GO:0016787">
    <property type="term" value="F:hydrolase activity"/>
    <property type="evidence" value="ECO:0007669"/>
    <property type="project" value="UniProtKB-KW"/>
</dbReference>
<dbReference type="PANTHER" id="PTHR43611">
    <property type="entry name" value="ALPHA-D-GLUCOSE 1-PHOSPHATE PHOSPHATASE"/>
    <property type="match status" value="1"/>
</dbReference>
<gene>
    <name evidence="1" type="ORF">DN069_26795</name>
</gene>
<keyword evidence="1" id="KW-0378">Hydrolase</keyword>
<dbReference type="Proteomes" id="UP000248889">
    <property type="component" value="Unassembled WGS sequence"/>
</dbReference>
<organism evidence="1 2">
    <name type="scientific">Streptacidiphilus pinicola</name>
    <dbReference type="NCBI Taxonomy" id="2219663"/>
    <lineage>
        <taxon>Bacteria</taxon>
        <taxon>Bacillati</taxon>
        <taxon>Actinomycetota</taxon>
        <taxon>Actinomycetes</taxon>
        <taxon>Kitasatosporales</taxon>
        <taxon>Streptomycetaceae</taxon>
        <taxon>Streptacidiphilus</taxon>
    </lineage>
</organism>
<comment type="caution">
    <text evidence="1">The sequence shown here is derived from an EMBL/GenBank/DDBJ whole genome shotgun (WGS) entry which is preliminary data.</text>
</comment>
<protein>
    <submittedName>
        <fullName evidence="1">HAD family hydrolase</fullName>
    </submittedName>
</protein>
<dbReference type="NCBIfam" id="TIGR01509">
    <property type="entry name" value="HAD-SF-IA-v3"/>
    <property type="match status" value="1"/>
</dbReference>
<dbReference type="RefSeq" id="WP_111505136.1">
    <property type="nucleotide sequence ID" value="NZ_QKYN01000111.1"/>
</dbReference>
<dbReference type="AlphaFoldDB" id="A0A2X0K4T9"/>
<proteinExistence type="predicted"/>
<dbReference type="SFLD" id="SFLDG01129">
    <property type="entry name" value="C1.5:_HAD__Beta-PGM__Phosphata"/>
    <property type="match status" value="1"/>
</dbReference>
<dbReference type="PRINTS" id="PR00413">
    <property type="entry name" value="HADHALOGNASE"/>
</dbReference>
<dbReference type="OrthoDB" id="9797415at2"/>
<dbReference type="InterPro" id="IPR036412">
    <property type="entry name" value="HAD-like_sf"/>
</dbReference>
<dbReference type="Pfam" id="PF00702">
    <property type="entry name" value="Hydrolase"/>
    <property type="match status" value="1"/>
</dbReference>
<dbReference type="SUPFAM" id="SSF56784">
    <property type="entry name" value="HAD-like"/>
    <property type="match status" value="1"/>
</dbReference>
<name>A0A2X0K4T9_9ACTN</name>
<sequence length="211" mass="22631">MNGSSSTRTFDAVLCDLDGVVRHWDAQPMEALDRAWGLPEGTLARAAFRPERLEPAVTGAVSDERFRALVAEDLAEVCGSPDRARELVEAWSRPVGRVDAEVLGLLAAARRKVPVVLVSNATTRLERDLAALGLDDAFDAVVNTARIGWCKPDPRVLGFAAELAGVHARRCLFVDDTLAHVEAARGLGMPAVHFTDADQLRAVLRGLGSGV</sequence>
<dbReference type="PANTHER" id="PTHR43611:SF3">
    <property type="entry name" value="FLAVIN MONONUCLEOTIDE HYDROLASE 1, CHLOROPLATIC"/>
    <property type="match status" value="1"/>
</dbReference>
<keyword evidence="2" id="KW-1185">Reference proteome</keyword>